<dbReference type="InterPro" id="IPR029063">
    <property type="entry name" value="SAM-dependent_MTases_sf"/>
</dbReference>
<dbReference type="CDD" id="cd02440">
    <property type="entry name" value="AdoMet_MTases"/>
    <property type="match status" value="1"/>
</dbReference>
<organism evidence="3">
    <name type="scientific">hydrothermal vent metagenome</name>
    <dbReference type="NCBI Taxonomy" id="652676"/>
    <lineage>
        <taxon>unclassified sequences</taxon>
        <taxon>metagenomes</taxon>
        <taxon>ecological metagenomes</taxon>
    </lineage>
</organism>
<keyword evidence="1" id="KW-0808">Transferase</keyword>
<feature type="domain" description="Methyltransferase" evidence="2">
    <location>
        <begin position="43"/>
        <end position="137"/>
    </location>
</feature>
<sequence length="248" mass="28313">MDTEKVYNDNAKKWLRLAPSSLSDFTARPAVFDACGELNARSVLDIGCGEGYCARELKRRGAGDYLGVDLSSQMIDAAKTQEEKDQYGIEYRACNVMEFKPDRQFDLCIAVFLFNYMRVEEMQRTFSMVYQALPLGGQFVFSVPHPFFPFVHTEQTPPFYFASAGKNYFADVNQQFEGEIWKRNGEPLHVQCVHKTFSDYFDSLRLAGFSNMPEVRELTVTPGLVALDKAFFSPLLNEPLHVLFKITK</sequence>
<dbReference type="GO" id="GO:0016740">
    <property type="term" value="F:transferase activity"/>
    <property type="evidence" value="ECO:0007669"/>
    <property type="project" value="UniProtKB-KW"/>
</dbReference>
<gene>
    <name evidence="3" type="ORF">MNBD_GAMMA05-2229</name>
</gene>
<dbReference type="AlphaFoldDB" id="A0A3B0XGE0"/>
<name>A0A3B0XGE0_9ZZZZ</name>
<protein>
    <recommendedName>
        <fullName evidence="2">Methyltransferase domain-containing protein</fullName>
    </recommendedName>
</protein>
<dbReference type="SUPFAM" id="SSF53335">
    <property type="entry name" value="S-adenosyl-L-methionine-dependent methyltransferases"/>
    <property type="match status" value="1"/>
</dbReference>
<proteinExistence type="predicted"/>
<dbReference type="PANTHER" id="PTHR43861">
    <property type="entry name" value="TRANS-ACONITATE 2-METHYLTRANSFERASE-RELATED"/>
    <property type="match status" value="1"/>
</dbReference>
<reference evidence="3" key="1">
    <citation type="submission" date="2018-06" db="EMBL/GenBank/DDBJ databases">
        <authorList>
            <person name="Zhirakovskaya E."/>
        </authorList>
    </citation>
    <scope>NUCLEOTIDE SEQUENCE</scope>
</reference>
<evidence type="ECO:0000259" key="2">
    <source>
        <dbReference type="Pfam" id="PF13649"/>
    </source>
</evidence>
<evidence type="ECO:0000313" key="3">
    <source>
        <dbReference type="EMBL" id="VAW55676.1"/>
    </source>
</evidence>
<dbReference type="Gene3D" id="3.40.50.150">
    <property type="entry name" value="Vaccinia Virus protein VP39"/>
    <property type="match status" value="1"/>
</dbReference>
<accession>A0A3B0XGE0</accession>
<evidence type="ECO:0000256" key="1">
    <source>
        <dbReference type="ARBA" id="ARBA00022679"/>
    </source>
</evidence>
<dbReference type="InterPro" id="IPR041698">
    <property type="entry name" value="Methyltransf_25"/>
</dbReference>
<dbReference type="EMBL" id="UOFE01000049">
    <property type="protein sequence ID" value="VAW55676.1"/>
    <property type="molecule type" value="Genomic_DNA"/>
</dbReference>
<dbReference type="Pfam" id="PF13649">
    <property type="entry name" value="Methyltransf_25"/>
    <property type="match status" value="1"/>
</dbReference>